<name>A0A8J4PQD8_9MYCE</name>
<sequence length="134" mass="15539">MNFVAQGLSIGTEAFDRLKNSTGEFPNCGLIDKDRIGFHTPIFRLKHDEIQGVRRALLEPFPSVFTINGEPYTSQEKVPRHHLWANISKPNGRGTIYILGLDDNLESIFIVYDEREFDPRVFERVLKIQEDMFR</sequence>
<protein>
    <submittedName>
        <fullName evidence="1">Uncharacterized protein</fullName>
    </submittedName>
</protein>
<evidence type="ECO:0000313" key="1">
    <source>
        <dbReference type="EMBL" id="KAF2072108.1"/>
    </source>
</evidence>
<gene>
    <name evidence="1" type="ORF">CYY_006582</name>
</gene>
<dbReference type="AlphaFoldDB" id="A0A8J4PQD8"/>
<organism evidence="1 2">
    <name type="scientific">Polysphondylium violaceum</name>
    <dbReference type="NCBI Taxonomy" id="133409"/>
    <lineage>
        <taxon>Eukaryota</taxon>
        <taxon>Amoebozoa</taxon>
        <taxon>Evosea</taxon>
        <taxon>Eumycetozoa</taxon>
        <taxon>Dictyostelia</taxon>
        <taxon>Dictyosteliales</taxon>
        <taxon>Dictyosteliaceae</taxon>
        <taxon>Polysphondylium</taxon>
    </lineage>
</organism>
<comment type="caution">
    <text evidence="1">The sequence shown here is derived from an EMBL/GenBank/DDBJ whole genome shotgun (WGS) entry which is preliminary data.</text>
</comment>
<accession>A0A8J4PQD8</accession>
<keyword evidence="2" id="KW-1185">Reference proteome</keyword>
<proteinExistence type="predicted"/>
<evidence type="ECO:0000313" key="2">
    <source>
        <dbReference type="Proteomes" id="UP000695562"/>
    </source>
</evidence>
<dbReference type="Proteomes" id="UP000695562">
    <property type="component" value="Unassembled WGS sequence"/>
</dbReference>
<dbReference type="EMBL" id="AJWJ01000310">
    <property type="protein sequence ID" value="KAF2072108.1"/>
    <property type="molecule type" value="Genomic_DNA"/>
</dbReference>
<reference evidence="1" key="1">
    <citation type="submission" date="2020-01" db="EMBL/GenBank/DDBJ databases">
        <title>Development of genomics and gene disruption for Polysphondylium violaceum indicates a role for the polyketide synthase stlB in stalk morphogenesis.</title>
        <authorList>
            <person name="Narita B."/>
            <person name="Kawabe Y."/>
            <person name="Kin K."/>
            <person name="Saito T."/>
            <person name="Gibbs R."/>
            <person name="Kuspa A."/>
            <person name="Muzny D."/>
            <person name="Queller D."/>
            <person name="Richards S."/>
            <person name="Strassman J."/>
            <person name="Sucgang R."/>
            <person name="Worley K."/>
            <person name="Schaap P."/>
        </authorList>
    </citation>
    <scope>NUCLEOTIDE SEQUENCE</scope>
    <source>
        <strain evidence="1">QSvi11</strain>
    </source>
</reference>